<gene>
    <name evidence="3" type="ORF">SAMN05216167_10562</name>
</gene>
<dbReference type="SUPFAM" id="SSF82607">
    <property type="entry name" value="YbaB-like"/>
    <property type="match status" value="1"/>
</dbReference>
<dbReference type="InterPro" id="IPR036894">
    <property type="entry name" value="YbaB-like_sf"/>
</dbReference>
<keyword evidence="2" id="KW-0963">Cytoplasm</keyword>
<dbReference type="GO" id="GO:0043590">
    <property type="term" value="C:bacterial nucleoid"/>
    <property type="evidence" value="ECO:0007669"/>
    <property type="project" value="UniProtKB-UniRule"/>
</dbReference>
<dbReference type="PANTHER" id="PTHR33449:SF1">
    <property type="entry name" value="NUCLEOID-ASSOCIATED PROTEIN YBAB"/>
    <property type="match status" value="1"/>
</dbReference>
<organism evidence="3 4">
    <name type="scientific">Spirosoma endophyticum</name>
    <dbReference type="NCBI Taxonomy" id="662367"/>
    <lineage>
        <taxon>Bacteria</taxon>
        <taxon>Pseudomonadati</taxon>
        <taxon>Bacteroidota</taxon>
        <taxon>Cytophagia</taxon>
        <taxon>Cytophagales</taxon>
        <taxon>Cytophagaceae</taxon>
        <taxon>Spirosoma</taxon>
    </lineage>
</organism>
<keyword evidence="1 2" id="KW-0238">DNA-binding</keyword>
<comment type="function">
    <text evidence="2">Binds to DNA and alters its conformation. May be involved in regulation of gene expression, nucleoid organization and DNA protection.</text>
</comment>
<evidence type="ECO:0000256" key="1">
    <source>
        <dbReference type="ARBA" id="ARBA00023125"/>
    </source>
</evidence>
<accession>A0A1I1SCV8</accession>
<evidence type="ECO:0000256" key="2">
    <source>
        <dbReference type="HAMAP-Rule" id="MF_00274"/>
    </source>
</evidence>
<reference evidence="3 4" key="1">
    <citation type="submission" date="2016-10" db="EMBL/GenBank/DDBJ databases">
        <authorList>
            <person name="de Groot N.N."/>
        </authorList>
    </citation>
    <scope>NUCLEOTIDE SEQUENCE [LARGE SCALE GENOMIC DNA]</scope>
    <source>
        <strain evidence="3 4">DSM 26130</strain>
    </source>
</reference>
<name>A0A1I1SCV8_9BACT</name>
<dbReference type="PANTHER" id="PTHR33449">
    <property type="entry name" value="NUCLEOID-ASSOCIATED PROTEIN YBAB"/>
    <property type="match status" value="1"/>
</dbReference>
<comment type="similarity">
    <text evidence="2">Belongs to the YbaB/EbfC family.</text>
</comment>
<dbReference type="AlphaFoldDB" id="A0A1I1SCV8"/>
<dbReference type="Pfam" id="PF02575">
    <property type="entry name" value="YbaB_DNA_bd"/>
    <property type="match status" value="1"/>
</dbReference>
<dbReference type="InterPro" id="IPR004401">
    <property type="entry name" value="YbaB/EbfC"/>
</dbReference>
<keyword evidence="4" id="KW-1185">Reference proteome</keyword>
<proteinExistence type="inferred from homology"/>
<dbReference type="Proteomes" id="UP000198598">
    <property type="component" value="Unassembled WGS sequence"/>
</dbReference>
<sequence length="121" mass="13518">MRNESFASFYIMNMMDMFGKMKEVQSRMKDAQETLSTISETGESGAGLVKVTVNGLKNVLKIEIDPDLIRPDDREMLQDLIVAATNKAMSNIETKSREHLRQATEGLLPNIPGLNLDGLMQ</sequence>
<comment type="subunit">
    <text evidence="2">Homodimer.</text>
</comment>
<dbReference type="Gene3D" id="3.30.1310.10">
    <property type="entry name" value="Nucleoid-associated protein YbaB-like domain"/>
    <property type="match status" value="1"/>
</dbReference>
<dbReference type="EMBL" id="FOLQ01000005">
    <property type="protein sequence ID" value="SFD44319.1"/>
    <property type="molecule type" value="Genomic_DNA"/>
</dbReference>
<dbReference type="GO" id="GO:0005829">
    <property type="term" value="C:cytosol"/>
    <property type="evidence" value="ECO:0007669"/>
    <property type="project" value="TreeGrafter"/>
</dbReference>
<dbReference type="HAMAP" id="MF_00274">
    <property type="entry name" value="DNA_YbaB_EbfC"/>
    <property type="match status" value="1"/>
</dbReference>
<evidence type="ECO:0000313" key="3">
    <source>
        <dbReference type="EMBL" id="SFD44319.1"/>
    </source>
</evidence>
<protein>
    <recommendedName>
        <fullName evidence="2">Nucleoid-associated protein SAMN05216167_10562</fullName>
    </recommendedName>
</protein>
<dbReference type="STRING" id="662367.SAMN05216167_10562"/>
<dbReference type="PIRSF" id="PIRSF004555">
    <property type="entry name" value="UCP004555"/>
    <property type="match status" value="1"/>
</dbReference>
<dbReference type="NCBIfam" id="TIGR00103">
    <property type="entry name" value="DNA_YbaB_EbfC"/>
    <property type="match status" value="1"/>
</dbReference>
<comment type="subcellular location">
    <subcellularLocation>
        <location evidence="2">Cytoplasm</location>
        <location evidence="2">Nucleoid</location>
    </subcellularLocation>
</comment>
<dbReference type="GO" id="GO:0003677">
    <property type="term" value="F:DNA binding"/>
    <property type="evidence" value="ECO:0007669"/>
    <property type="project" value="UniProtKB-UniRule"/>
</dbReference>
<evidence type="ECO:0000313" key="4">
    <source>
        <dbReference type="Proteomes" id="UP000198598"/>
    </source>
</evidence>